<dbReference type="OMA" id="RILMPRD"/>
<dbReference type="AlphaFoldDB" id="A0A0E0PVD4"/>
<evidence type="ECO:0000256" key="1">
    <source>
        <dbReference type="SAM" id="MobiDB-lite"/>
    </source>
</evidence>
<dbReference type="Proteomes" id="UP000008022">
    <property type="component" value="Unassembled WGS sequence"/>
</dbReference>
<accession>A0A0E0PVD4</accession>
<proteinExistence type="predicted"/>
<dbReference type="EnsemblPlants" id="ORUFI06G08440.1">
    <property type="protein sequence ID" value="ORUFI06G08440.1"/>
    <property type="gene ID" value="ORUFI06G08440"/>
</dbReference>
<dbReference type="HOGENOM" id="CLU_2240802_0_0_1"/>
<reference evidence="3" key="1">
    <citation type="submission" date="2013-06" db="EMBL/GenBank/DDBJ databases">
        <authorList>
            <person name="Zhao Q."/>
        </authorList>
    </citation>
    <scope>NUCLEOTIDE SEQUENCE</scope>
    <source>
        <strain evidence="3">cv. W1943</strain>
    </source>
</reference>
<protein>
    <submittedName>
        <fullName evidence="2">Uncharacterized protein</fullName>
    </submittedName>
</protein>
<feature type="region of interest" description="Disordered" evidence="1">
    <location>
        <begin position="1"/>
        <end position="39"/>
    </location>
</feature>
<evidence type="ECO:0000313" key="3">
    <source>
        <dbReference type="Proteomes" id="UP000008022"/>
    </source>
</evidence>
<name>A0A0E0PVD4_ORYRU</name>
<reference evidence="2" key="2">
    <citation type="submission" date="2015-06" db="UniProtKB">
        <authorList>
            <consortium name="EnsemblPlants"/>
        </authorList>
    </citation>
    <scope>IDENTIFICATION</scope>
</reference>
<keyword evidence="3" id="KW-1185">Reference proteome</keyword>
<dbReference type="Gramene" id="ORUFI06G08440.1">
    <property type="protein sequence ID" value="ORUFI06G08440.1"/>
    <property type="gene ID" value="ORUFI06G08440"/>
</dbReference>
<organism evidence="2 3">
    <name type="scientific">Oryza rufipogon</name>
    <name type="common">Brownbeard rice</name>
    <name type="synonym">Asian wild rice</name>
    <dbReference type="NCBI Taxonomy" id="4529"/>
    <lineage>
        <taxon>Eukaryota</taxon>
        <taxon>Viridiplantae</taxon>
        <taxon>Streptophyta</taxon>
        <taxon>Embryophyta</taxon>
        <taxon>Tracheophyta</taxon>
        <taxon>Spermatophyta</taxon>
        <taxon>Magnoliopsida</taxon>
        <taxon>Liliopsida</taxon>
        <taxon>Poales</taxon>
        <taxon>Poaceae</taxon>
        <taxon>BOP clade</taxon>
        <taxon>Oryzoideae</taxon>
        <taxon>Oryzeae</taxon>
        <taxon>Oryzinae</taxon>
        <taxon>Oryza</taxon>
    </lineage>
</organism>
<evidence type="ECO:0000313" key="2">
    <source>
        <dbReference type="EnsemblPlants" id="ORUFI06G08440.1"/>
    </source>
</evidence>
<sequence>MGETDEEEEVDSPSSVRTGGGGLSVSGGNGDEGEELEIPLRKVLETAGSSRLGTTLAEELEPILMPRDIVVAPPGRGGRQSGEEESAAVATLMKRRGGRSGGVRR</sequence>
<feature type="compositionally biased region" description="Acidic residues" evidence="1">
    <location>
        <begin position="1"/>
        <end position="11"/>
    </location>
</feature>
<feature type="compositionally biased region" description="Gly residues" evidence="1">
    <location>
        <begin position="18"/>
        <end position="30"/>
    </location>
</feature>